<dbReference type="EMBL" id="UGPW01000001">
    <property type="protein sequence ID" value="STY87042.1"/>
    <property type="molecule type" value="Genomic_DNA"/>
</dbReference>
<keyword evidence="7" id="KW-0819">tRNA processing</keyword>
<gene>
    <name evidence="8" type="primary">trmB_1</name>
    <name evidence="8" type="ORF">NCTC11227_01041</name>
</gene>
<dbReference type="EC" id="2.1.1.33" evidence="3"/>
<dbReference type="InterPro" id="IPR029063">
    <property type="entry name" value="SAM-dependent_MTases_sf"/>
</dbReference>
<dbReference type="GO" id="GO:0043527">
    <property type="term" value="C:tRNA methyltransferase complex"/>
    <property type="evidence" value="ECO:0007669"/>
    <property type="project" value="TreeGrafter"/>
</dbReference>
<evidence type="ECO:0000256" key="3">
    <source>
        <dbReference type="ARBA" id="ARBA00011977"/>
    </source>
</evidence>
<keyword evidence="5 8" id="KW-0808">Transferase</keyword>
<sequence>MNLSDRFGIIIEYFLLKAMTMSDLSHRFNRLFRTDAISPPKNVEPLDVSNAPLYLEIGAGKGKHALLFAKQNPDRHLIAIERTSEKFEAFDKLVKAENLPNLSAVHADAIAYTAHHIAPNSLDGAFILYPNPEPANKNQRWLNMPFFEFLVSRLKPGATITLASNIGEYIDEAQQLLDEVWLLPYERFEIDAESARTHFEIKYLARGEKCQELIILKPNYYQTRFDQIDDPKE</sequence>
<dbReference type="PROSITE" id="PS51625">
    <property type="entry name" value="SAM_MT_TRMB"/>
    <property type="match status" value="1"/>
</dbReference>
<proteinExistence type="predicted"/>
<dbReference type="PANTHER" id="PTHR23417:SF14">
    <property type="entry name" value="PENTACOTRIPEPTIDE-REPEAT REGION OF PRORP DOMAIN-CONTAINING PROTEIN"/>
    <property type="match status" value="1"/>
</dbReference>
<accession>A0A378PJV8</accession>
<evidence type="ECO:0000313" key="9">
    <source>
        <dbReference type="Proteomes" id="UP000255102"/>
    </source>
</evidence>
<dbReference type="GO" id="GO:0008176">
    <property type="term" value="F:tRNA (guanine(46)-N7)-methyltransferase activity"/>
    <property type="evidence" value="ECO:0007669"/>
    <property type="project" value="UniProtKB-EC"/>
</dbReference>
<comment type="function">
    <text evidence="2">Catalyzes the formation of N(7)-methylguanine at position 46 (m7G46) in tRNA.</text>
</comment>
<organism evidence="8 9">
    <name type="scientific">Moraxella ovis</name>
    <dbReference type="NCBI Taxonomy" id="29433"/>
    <lineage>
        <taxon>Bacteria</taxon>
        <taxon>Pseudomonadati</taxon>
        <taxon>Pseudomonadota</taxon>
        <taxon>Gammaproteobacteria</taxon>
        <taxon>Moraxellales</taxon>
        <taxon>Moraxellaceae</taxon>
        <taxon>Moraxella</taxon>
    </lineage>
</organism>
<evidence type="ECO:0000256" key="4">
    <source>
        <dbReference type="ARBA" id="ARBA00022603"/>
    </source>
</evidence>
<evidence type="ECO:0000256" key="2">
    <source>
        <dbReference type="ARBA" id="ARBA00003015"/>
    </source>
</evidence>
<protein>
    <recommendedName>
        <fullName evidence="3">tRNA (guanine(46)-N(7))-methyltransferase</fullName>
        <ecNumber evidence="3">2.1.1.33</ecNumber>
    </recommendedName>
</protein>
<dbReference type="CDD" id="cd02440">
    <property type="entry name" value="AdoMet_MTases"/>
    <property type="match status" value="1"/>
</dbReference>
<dbReference type="Proteomes" id="UP000255102">
    <property type="component" value="Unassembled WGS sequence"/>
</dbReference>
<dbReference type="SUPFAM" id="SSF53335">
    <property type="entry name" value="S-adenosyl-L-methionine-dependent methyltransferases"/>
    <property type="match status" value="1"/>
</dbReference>
<dbReference type="STRING" id="29433.MOVS_04975"/>
<dbReference type="Pfam" id="PF02390">
    <property type="entry name" value="Methyltransf_4"/>
    <property type="match status" value="1"/>
</dbReference>
<evidence type="ECO:0000256" key="6">
    <source>
        <dbReference type="ARBA" id="ARBA00022691"/>
    </source>
</evidence>
<keyword evidence="4 8" id="KW-0489">Methyltransferase</keyword>
<keyword evidence="6" id="KW-0949">S-adenosyl-L-methionine</keyword>
<dbReference type="InterPro" id="IPR003358">
    <property type="entry name" value="tRNA_(Gua-N-7)_MeTrfase_Trmb"/>
</dbReference>
<evidence type="ECO:0000256" key="7">
    <source>
        <dbReference type="ARBA" id="ARBA00022694"/>
    </source>
</evidence>
<dbReference type="AlphaFoldDB" id="A0A378PJV8"/>
<dbReference type="PANTHER" id="PTHR23417">
    <property type="entry name" value="3-DEOXY-D-MANNO-OCTULOSONIC-ACID TRANSFERASE/TRNA GUANINE-N 7 - -METHYLTRANSFERASE"/>
    <property type="match status" value="1"/>
</dbReference>
<dbReference type="Gene3D" id="3.40.50.150">
    <property type="entry name" value="Vaccinia Virus protein VP39"/>
    <property type="match status" value="1"/>
</dbReference>
<reference evidence="8 9" key="1">
    <citation type="submission" date="2018-06" db="EMBL/GenBank/DDBJ databases">
        <authorList>
            <consortium name="Pathogen Informatics"/>
            <person name="Doyle S."/>
        </authorList>
    </citation>
    <scope>NUCLEOTIDE SEQUENCE [LARGE SCALE GENOMIC DNA]</scope>
    <source>
        <strain evidence="8 9">NCTC11227</strain>
    </source>
</reference>
<evidence type="ECO:0000256" key="5">
    <source>
        <dbReference type="ARBA" id="ARBA00022679"/>
    </source>
</evidence>
<evidence type="ECO:0000256" key="1">
    <source>
        <dbReference type="ARBA" id="ARBA00000142"/>
    </source>
</evidence>
<evidence type="ECO:0000313" key="8">
    <source>
        <dbReference type="EMBL" id="STY87042.1"/>
    </source>
</evidence>
<name>A0A378PJV8_9GAMM</name>
<comment type="catalytic activity">
    <reaction evidence="1">
        <text>guanosine(46) in tRNA + S-adenosyl-L-methionine = N(7)-methylguanosine(46) in tRNA + S-adenosyl-L-homocysteine</text>
        <dbReference type="Rhea" id="RHEA:42708"/>
        <dbReference type="Rhea" id="RHEA-COMP:10188"/>
        <dbReference type="Rhea" id="RHEA-COMP:10189"/>
        <dbReference type="ChEBI" id="CHEBI:57856"/>
        <dbReference type="ChEBI" id="CHEBI:59789"/>
        <dbReference type="ChEBI" id="CHEBI:74269"/>
        <dbReference type="ChEBI" id="CHEBI:74480"/>
        <dbReference type="EC" id="2.1.1.33"/>
    </reaction>
</comment>